<dbReference type="AlphaFoldDB" id="A0A0F9U3T3"/>
<dbReference type="EMBL" id="LAZR01000864">
    <property type="protein sequence ID" value="KKN55976.1"/>
    <property type="molecule type" value="Genomic_DNA"/>
</dbReference>
<evidence type="ECO:0000313" key="1">
    <source>
        <dbReference type="EMBL" id="KKN55976.1"/>
    </source>
</evidence>
<reference evidence="1" key="1">
    <citation type="journal article" date="2015" name="Nature">
        <title>Complex archaea that bridge the gap between prokaryotes and eukaryotes.</title>
        <authorList>
            <person name="Spang A."/>
            <person name="Saw J.H."/>
            <person name="Jorgensen S.L."/>
            <person name="Zaremba-Niedzwiedzka K."/>
            <person name="Martijn J."/>
            <person name="Lind A.E."/>
            <person name="van Eijk R."/>
            <person name="Schleper C."/>
            <person name="Guy L."/>
            <person name="Ettema T.J."/>
        </authorList>
    </citation>
    <scope>NUCLEOTIDE SEQUENCE</scope>
</reference>
<comment type="caution">
    <text evidence="1">The sequence shown here is derived from an EMBL/GenBank/DDBJ whole genome shotgun (WGS) entry which is preliminary data.</text>
</comment>
<accession>A0A0F9U3T3</accession>
<gene>
    <name evidence="1" type="ORF">LCGC14_0577180</name>
</gene>
<name>A0A0F9U3T3_9ZZZZ</name>
<protein>
    <submittedName>
        <fullName evidence="1">Uncharacterized protein</fullName>
    </submittedName>
</protein>
<proteinExistence type="predicted"/>
<organism evidence="1">
    <name type="scientific">marine sediment metagenome</name>
    <dbReference type="NCBI Taxonomy" id="412755"/>
    <lineage>
        <taxon>unclassified sequences</taxon>
        <taxon>metagenomes</taxon>
        <taxon>ecological metagenomes</taxon>
    </lineage>
</organism>
<sequence>MKYEIDLSKARLEDVKVLLEFQKRGILISKRKYIKKNKYVMTAKHKKAIQRGIKNRK</sequence>